<keyword evidence="20" id="KW-1185">Reference proteome</keyword>
<feature type="binding site" evidence="16">
    <location>
        <position position="713"/>
    </location>
    <ligand>
        <name>ATP</name>
        <dbReference type="ChEBI" id="CHEBI:30616"/>
    </ligand>
</feature>
<dbReference type="Pfam" id="PF07714">
    <property type="entry name" value="PK_Tyr_Ser-Thr"/>
    <property type="match status" value="1"/>
</dbReference>
<dbReference type="CDD" id="cd00192">
    <property type="entry name" value="PTKc"/>
    <property type="match status" value="1"/>
</dbReference>
<evidence type="ECO:0000256" key="11">
    <source>
        <dbReference type="ARBA" id="ARBA00022989"/>
    </source>
</evidence>
<dbReference type="GO" id="GO:0005524">
    <property type="term" value="F:ATP binding"/>
    <property type="evidence" value="ECO:0007669"/>
    <property type="project" value="UniProtKB-UniRule"/>
</dbReference>
<dbReference type="PROSITE" id="PS50011">
    <property type="entry name" value="PROTEIN_KINASE_DOM"/>
    <property type="match status" value="1"/>
</dbReference>
<dbReference type="InterPro" id="IPR008266">
    <property type="entry name" value="Tyr_kinase_AS"/>
</dbReference>
<evidence type="ECO:0000256" key="8">
    <source>
        <dbReference type="ARBA" id="ARBA00022741"/>
    </source>
</evidence>
<keyword evidence="13" id="KW-0829">Tyrosine-protein kinase</keyword>
<feature type="domain" description="Protein kinase" evidence="18">
    <location>
        <begin position="685"/>
        <end position="939"/>
    </location>
</feature>
<dbReference type="GO" id="GO:0004713">
    <property type="term" value="F:protein tyrosine kinase activity"/>
    <property type="evidence" value="ECO:0007669"/>
    <property type="project" value="UniProtKB-KW"/>
</dbReference>
<evidence type="ECO:0000256" key="12">
    <source>
        <dbReference type="ARBA" id="ARBA00023136"/>
    </source>
</evidence>
<evidence type="ECO:0000256" key="1">
    <source>
        <dbReference type="ARBA" id="ARBA00004167"/>
    </source>
</evidence>
<dbReference type="FunFam" id="1.10.510.10:FF:001512">
    <property type="entry name" value="Receptor tyrosine-protein kinase erbB-2"/>
    <property type="match status" value="1"/>
</dbReference>
<dbReference type="PRINTS" id="PR00109">
    <property type="entry name" value="TYRKINASE"/>
</dbReference>
<reference evidence="19 20" key="1">
    <citation type="journal article" date="2018" name="Genome Biol. Evol.">
        <title>Multiple Roots of Fruiting Body Formation in Amoebozoa.</title>
        <authorList>
            <person name="Hillmann F."/>
            <person name="Forbes G."/>
            <person name="Novohradska S."/>
            <person name="Ferling I."/>
            <person name="Riege K."/>
            <person name="Groth M."/>
            <person name="Westermann M."/>
            <person name="Marz M."/>
            <person name="Spaller T."/>
            <person name="Winckler T."/>
            <person name="Schaap P."/>
            <person name="Glockner G."/>
        </authorList>
    </citation>
    <scope>NUCLEOTIDE SEQUENCE [LARGE SCALE GENOMIC DNA]</scope>
    <source>
        <strain evidence="19 20">Jena</strain>
    </source>
</reference>
<dbReference type="GO" id="GO:0016020">
    <property type="term" value="C:membrane"/>
    <property type="evidence" value="ECO:0007669"/>
    <property type="project" value="UniProtKB-SubCell"/>
</dbReference>
<gene>
    <name evidence="19" type="ORF">PROFUN_12327</name>
</gene>
<keyword evidence="15" id="KW-0325">Glycoprotein</keyword>
<proteinExistence type="predicted"/>
<dbReference type="InterPro" id="IPR001611">
    <property type="entry name" value="Leu-rich_rpt"/>
</dbReference>
<dbReference type="CDD" id="cd12087">
    <property type="entry name" value="TM_EGFR-like"/>
    <property type="match status" value="1"/>
</dbReference>
<dbReference type="PROSITE" id="PS51450">
    <property type="entry name" value="LRR"/>
    <property type="match status" value="1"/>
</dbReference>
<evidence type="ECO:0000256" key="4">
    <source>
        <dbReference type="ARBA" id="ARBA00022679"/>
    </source>
</evidence>
<dbReference type="SUPFAM" id="SSF52058">
    <property type="entry name" value="L domain-like"/>
    <property type="match status" value="2"/>
</dbReference>
<evidence type="ECO:0000256" key="16">
    <source>
        <dbReference type="PROSITE-ProRule" id="PRU10141"/>
    </source>
</evidence>
<keyword evidence="8 16" id="KW-0547">Nucleotide-binding</keyword>
<dbReference type="Pfam" id="PF00560">
    <property type="entry name" value="LRR_1"/>
    <property type="match status" value="5"/>
</dbReference>
<dbReference type="FunFam" id="3.80.10.10:FF:000095">
    <property type="entry name" value="LRR receptor-like serine/threonine-protein kinase GSO1"/>
    <property type="match status" value="1"/>
</dbReference>
<comment type="caution">
    <text evidence="19">The sequence shown here is derived from an EMBL/GenBank/DDBJ whole genome shotgun (WGS) entry which is preliminary data.</text>
</comment>
<evidence type="ECO:0000256" key="15">
    <source>
        <dbReference type="ARBA" id="ARBA00023180"/>
    </source>
</evidence>
<dbReference type="EMBL" id="MDYQ01000163">
    <property type="protein sequence ID" value="PRP80040.1"/>
    <property type="molecule type" value="Genomic_DNA"/>
</dbReference>
<organism evidence="19 20">
    <name type="scientific">Planoprotostelium fungivorum</name>
    <dbReference type="NCBI Taxonomy" id="1890364"/>
    <lineage>
        <taxon>Eukaryota</taxon>
        <taxon>Amoebozoa</taxon>
        <taxon>Evosea</taxon>
        <taxon>Variosea</taxon>
        <taxon>Cavosteliida</taxon>
        <taxon>Cavosteliaceae</taxon>
        <taxon>Planoprotostelium</taxon>
    </lineage>
</organism>
<dbReference type="SUPFAM" id="SSF56112">
    <property type="entry name" value="Protein kinase-like (PK-like)"/>
    <property type="match status" value="1"/>
</dbReference>
<dbReference type="STRING" id="1890364.A0A2P6N7W2"/>
<feature type="transmembrane region" description="Helical" evidence="17">
    <location>
        <begin position="637"/>
        <end position="658"/>
    </location>
</feature>
<dbReference type="InterPro" id="IPR017441">
    <property type="entry name" value="Protein_kinase_ATP_BS"/>
</dbReference>
<keyword evidence="9" id="KW-0418">Kinase</keyword>
<keyword evidence="6" id="KW-0732">Signal</keyword>
<evidence type="ECO:0000256" key="10">
    <source>
        <dbReference type="ARBA" id="ARBA00022840"/>
    </source>
</evidence>
<dbReference type="PROSITE" id="PS00109">
    <property type="entry name" value="PROTEIN_KINASE_TYR"/>
    <property type="match status" value="1"/>
</dbReference>
<evidence type="ECO:0000256" key="14">
    <source>
        <dbReference type="ARBA" id="ARBA00023170"/>
    </source>
</evidence>
<keyword evidence="7" id="KW-0677">Repeat</keyword>
<dbReference type="InParanoid" id="A0A2P6N7W2"/>
<dbReference type="Proteomes" id="UP000241769">
    <property type="component" value="Unassembled WGS sequence"/>
</dbReference>
<dbReference type="OrthoDB" id="1840988at2759"/>
<evidence type="ECO:0000313" key="20">
    <source>
        <dbReference type="Proteomes" id="UP000241769"/>
    </source>
</evidence>
<dbReference type="Gene3D" id="3.80.10.10">
    <property type="entry name" value="Ribonuclease Inhibitor"/>
    <property type="match status" value="3"/>
</dbReference>
<dbReference type="GO" id="GO:0012505">
    <property type="term" value="C:endomembrane system"/>
    <property type="evidence" value="ECO:0007669"/>
    <property type="project" value="UniProtKB-SubCell"/>
</dbReference>
<dbReference type="InterPro" id="IPR001245">
    <property type="entry name" value="Ser-Thr/Tyr_kinase_cat_dom"/>
</dbReference>
<evidence type="ECO:0000313" key="19">
    <source>
        <dbReference type="EMBL" id="PRP80040.1"/>
    </source>
</evidence>
<dbReference type="PANTHER" id="PTHR27000">
    <property type="entry name" value="LEUCINE-RICH REPEAT RECEPTOR-LIKE PROTEIN KINASE FAMILY PROTEIN-RELATED"/>
    <property type="match status" value="1"/>
</dbReference>
<evidence type="ECO:0000256" key="17">
    <source>
        <dbReference type="SAM" id="Phobius"/>
    </source>
</evidence>
<keyword evidence="12 17" id="KW-0472">Membrane</keyword>
<evidence type="ECO:0000256" key="13">
    <source>
        <dbReference type="ARBA" id="ARBA00023137"/>
    </source>
</evidence>
<evidence type="ECO:0000256" key="5">
    <source>
        <dbReference type="ARBA" id="ARBA00022692"/>
    </source>
</evidence>
<dbReference type="PANTHER" id="PTHR27000:SF642">
    <property type="entry name" value="INACTIVE LEUCINE-RICH REPEAT RECEPTOR KINASE XIAO-RELATED"/>
    <property type="match status" value="1"/>
</dbReference>
<dbReference type="GO" id="GO:0048468">
    <property type="term" value="P:cell development"/>
    <property type="evidence" value="ECO:0007669"/>
    <property type="project" value="UniProtKB-ARBA"/>
</dbReference>
<comment type="subcellular location">
    <subcellularLocation>
        <location evidence="2">Endomembrane system</location>
    </subcellularLocation>
    <subcellularLocation>
        <location evidence="1">Membrane</location>
        <topology evidence="1">Single-pass membrane protein</topology>
    </subcellularLocation>
</comment>
<sequence>GYIPSSIYQLNQLELLRLSNNRFSGNLSSSLSNLTQLQILEMDHNELSGPLPELTPFPYLLNMNFRNNRFSGPLPASFISHPSLRSLILSYNYLSGPLPPFYGSKSLQLLSLDHNNFSSIIPSEYLSDLTSIQVIDISYNNFTGPIPDIFAVAGCLQKVVMSHNSFLNHLPGNMQLYGGLTYLDLSYNLLTGKLDGHIELIPQLEYVDLSYNGLSGRIPPEIGQLTNLKTLKISHNQFEGYIPSSVASLTLLTSLDISNNNFFGNLSMTLGQLSLLTSFDISNNLLQFDDLKVITSWTSLQYCNLSYNHMSGRIPREIIELNQIIDVTSENIDDLTRLISLSVAGNRLTGEIPMSFYQARALQTIDLSDNDFSGVFHPLSSAPTFLNISNNDFSGNTVFVSTLTTVHTLDISHNRFNGSIQIGDLARLVSIDMSHNQLSGWLLPPNSPILESIDVSSNHFNGSVPSFIQCPKLTRVDLHDNAFTDGSVARMPSLTYCDMSMNEFVCPLSSPLRDRCGATCQTNDTMDAEVFVRMRIEGNLAEFDKNNFLSTVANVTESSIDRFEIMALSSGSVIIDMAIKPADPNNIDQLQQGTSQRLLYRLTNTPPPVWSDHSIQLLDFSDVPPQIASRSIGGGSIAGIVIGVSCVIVLIVSAVVYYQYRKRKERIREDIELQNHIGRLMLDGVTIEEKIGAGNFGEVWRGKLDDGTVVALKGLKRQDEDTKWMDEIILVQKLNHPNIVRMFGVSQRDDILYMVLEYVENGSLLSFMVRPDKADVLTVDKLMEMVLDVVKGMMYLGKKGIIHRDLAARNLLIDAGYNVKISDFGMSREVDMYQLKSKMLPYRWTAPEVLKQQAATAQSDVWSFGVVCWEIFTKGTLPFSHMSNKEVIENTLKGGKLDQPPLAPQKLFDIMDDCWKMEPEDRPTFRTIRQRLIDSFPHLEDDKRGSVMFEEGENINTEQKDRVMRSK</sequence>
<keyword evidence="11 17" id="KW-1133">Transmembrane helix</keyword>
<keyword evidence="4" id="KW-0808">Transferase</keyword>
<protein>
    <recommendedName>
        <fullName evidence="18">Protein kinase domain-containing protein</fullName>
    </recommendedName>
</protein>
<name>A0A2P6N7W2_9EUKA</name>
<keyword evidence="3" id="KW-0433">Leucine-rich repeat</keyword>
<dbReference type="InterPro" id="IPR011009">
    <property type="entry name" value="Kinase-like_dom_sf"/>
</dbReference>
<dbReference type="AlphaFoldDB" id="A0A2P6N7W2"/>
<dbReference type="Gene3D" id="1.10.510.10">
    <property type="entry name" value="Transferase(Phosphotransferase) domain 1"/>
    <property type="match status" value="1"/>
</dbReference>
<evidence type="ECO:0000256" key="9">
    <source>
        <dbReference type="ARBA" id="ARBA00022777"/>
    </source>
</evidence>
<dbReference type="GO" id="GO:0050793">
    <property type="term" value="P:regulation of developmental process"/>
    <property type="evidence" value="ECO:0007669"/>
    <property type="project" value="UniProtKB-ARBA"/>
</dbReference>
<accession>A0A2P6N7W2</accession>
<keyword evidence="5 17" id="KW-0812">Transmembrane</keyword>
<evidence type="ECO:0000259" key="18">
    <source>
        <dbReference type="PROSITE" id="PS50011"/>
    </source>
</evidence>
<keyword evidence="10 16" id="KW-0067">ATP-binding</keyword>
<keyword evidence="14" id="KW-0675">Receptor</keyword>
<evidence type="ECO:0000256" key="6">
    <source>
        <dbReference type="ARBA" id="ARBA00022729"/>
    </source>
</evidence>
<dbReference type="InterPro" id="IPR032675">
    <property type="entry name" value="LRR_dom_sf"/>
</dbReference>
<evidence type="ECO:0000256" key="3">
    <source>
        <dbReference type="ARBA" id="ARBA00022614"/>
    </source>
</evidence>
<dbReference type="SMART" id="SM00219">
    <property type="entry name" value="TyrKc"/>
    <property type="match status" value="1"/>
</dbReference>
<dbReference type="PROSITE" id="PS00107">
    <property type="entry name" value="PROTEIN_KINASE_ATP"/>
    <property type="match status" value="1"/>
</dbReference>
<evidence type="ECO:0000256" key="2">
    <source>
        <dbReference type="ARBA" id="ARBA00004308"/>
    </source>
</evidence>
<dbReference type="InterPro" id="IPR000719">
    <property type="entry name" value="Prot_kinase_dom"/>
</dbReference>
<evidence type="ECO:0000256" key="7">
    <source>
        <dbReference type="ARBA" id="ARBA00022737"/>
    </source>
</evidence>
<feature type="non-terminal residue" evidence="19">
    <location>
        <position position="1"/>
    </location>
</feature>
<dbReference type="InterPro" id="IPR020635">
    <property type="entry name" value="Tyr_kinase_cat_dom"/>
</dbReference>